<proteinExistence type="predicted"/>
<keyword evidence="1" id="KW-1133">Transmembrane helix</keyword>
<accession>A0A6J5NZR0</accession>
<evidence type="ECO:0000256" key="1">
    <source>
        <dbReference type="SAM" id="Phobius"/>
    </source>
</evidence>
<gene>
    <name evidence="2" type="ORF">UFOVP830_49</name>
</gene>
<name>A0A6J5NZR0_9CAUD</name>
<organism evidence="2">
    <name type="scientific">uncultured Caudovirales phage</name>
    <dbReference type="NCBI Taxonomy" id="2100421"/>
    <lineage>
        <taxon>Viruses</taxon>
        <taxon>Duplodnaviria</taxon>
        <taxon>Heunggongvirae</taxon>
        <taxon>Uroviricota</taxon>
        <taxon>Caudoviricetes</taxon>
        <taxon>Peduoviridae</taxon>
        <taxon>Maltschvirus</taxon>
        <taxon>Maltschvirus maltsch</taxon>
    </lineage>
</organism>
<keyword evidence="1" id="KW-0812">Transmembrane</keyword>
<protein>
    <submittedName>
        <fullName evidence="2">Uncharacterized protein</fullName>
    </submittedName>
</protein>
<feature type="transmembrane region" description="Helical" evidence="1">
    <location>
        <begin position="20"/>
        <end position="39"/>
    </location>
</feature>
<reference evidence="2" key="1">
    <citation type="submission" date="2020-04" db="EMBL/GenBank/DDBJ databases">
        <authorList>
            <person name="Chiriac C."/>
            <person name="Salcher M."/>
            <person name="Ghai R."/>
            <person name="Kavagutti S V."/>
        </authorList>
    </citation>
    <scope>NUCLEOTIDE SEQUENCE</scope>
</reference>
<evidence type="ECO:0000313" key="2">
    <source>
        <dbReference type="EMBL" id="CAB4164553.1"/>
    </source>
</evidence>
<sequence>MITHDYKPQTPRQRAHMPEILFFTASLIGFCAALVYAFYQL</sequence>
<keyword evidence="1" id="KW-0472">Membrane</keyword>
<dbReference type="EMBL" id="LR796761">
    <property type="protein sequence ID" value="CAB4164553.1"/>
    <property type="molecule type" value="Genomic_DNA"/>
</dbReference>